<sequence length="404" mass="43890">MASKTTKKKQKTLRQLWYTVFPRKKSWSGEAYYDYNLLACVILLTCFGLVMLYSTSAYTAKVKYGSDMAFFGKQAVISVGCIFGMMAISKADYHWIASWGTLLYGVSNILLFATKYVGEDVNGATRWIKLGPVQFQTAEIAKLAIILFIPSVIVKMGRNIKGWKSPLLLLFFGAVTAVLTWKFTNNLSSAMIIAGMTVVLIIVAHPWGTRIAIIGGIASVPAVSIIRSVAVQLAQSSDSFRWGRIQAWLNPESESSGKGYQIMQGLYALGSGGLFGKGLGNSAQKLGAVPEAQNDMIFTIVCEELGVFGAAVLTMLFVFLLYRLFFIAQNAPDLLGALIVTGIFAQVALQVILNIAVVLNVIPATGITLPFISYGGTSIVFLMAEMGIALSVADKIRLKDEYTL</sequence>
<reference evidence="18 19" key="1">
    <citation type="submission" date="2021-10" db="EMBL/GenBank/DDBJ databases">
        <title>Anaerobic single-cell dispensing facilitates the cultivation of human gut bacteria.</title>
        <authorList>
            <person name="Afrizal A."/>
        </authorList>
    </citation>
    <scope>NUCLEOTIDE SEQUENCE [LARGE SCALE GENOMIC DNA]</scope>
    <source>
        <strain evidence="18 19">CLA-AA-H277</strain>
    </source>
</reference>
<evidence type="ECO:0000256" key="3">
    <source>
        <dbReference type="ARBA" id="ARBA00022679"/>
    </source>
</evidence>
<evidence type="ECO:0000256" key="1">
    <source>
        <dbReference type="ARBA" id="ARBA00004141"/>
    </source>
</evidence>
<dbReference type="GO" id="GO:0009252">
    <property type="term" value="P:peptidoglycan biosynthetic process"/>
    <property type="evidence" value="ECO:0007669"/>
    <property type="project" value="UniProtKB-KW"/>
</dbReference>
<keyword evidence="7 17" id="KW-1133">Transmembrane helix</keyword>
<dbReference type="EMBL" id="JAJEPR010000032">
    <property type="protein sequence ID" value="MCC2190931.1"/>
    <property type="molecule type" value="Genomic_DNA"/>
</dbReference>
<dbReference type="Proteomes" id="UP001197875">
    <property type="component" value="Unassembled WGS sequence"/>
</dbReference>
<evidence type="ECO:0000256" key="13">
    <source>
        <dbReference type="ARBA" id="ARBA00041418"/>
    </source>
</evidence>
<keyword evidence="5" id="KW-0133">Cell shape</keyword>
<organism evidence="18 19">
    <name type="scientific">Fusicatenibacter faecihominis</name>
    <dbReference type="NCBI Taxonomy" id="2881276"/>
    <lineage>
        <taxon>Bacteria</taxon>
        <taxon>Bacillati</taxon>
        <taxon>Bacillota</taxon>
        <taxon>Clostridia</taxon>
        <taxon>Lachnospirales</taxon>
        <taxon>Lachnospiraceae</taxon>
        <taxon>Fusicatenibacter</taxon>
    </lineage>
</organism>
<comment type="similarity">
    <text evidence="11">Belongs to the SEDS family. FtsW subfamily.</text>
</comment>
<gene>
    <name evidence="18" type="ORF">LKD71_14180</name>
</gene>
<dbReference type="PANTHER" id="PTHR30474">
    <property type="entry name" value="CELL CYCLE PROTEIN"/>
    <property type="match status" value="1"/>
</dbReference>
<evidence type="ECO:0000256" key="9">
    <source>
        <dbReference type="ARBA" id="ARBA00032370"/>
    </source>
</evidence>
<comment type="function">
    <text evidence="16">Peptidoglycan polymerase that is essential for cell division.</text>
</comment>
<name>A0AAE3J7I1_9FIRM</name>
<comment type="catalytic activity">
    <reaction evidence="15">
        <text>[GlcNAc-(1-&gt;4)-Mur2Ac(oyl-L-Ala-gamma-D-Glu-L-Lys-D-Ala-D-Ala)](n)-di-trans,octa-cis-undecaprenyl diphosphate + beta-D-GlcNAc-(1-&gt;4)-Mur2Ac(oyl-L-Ala-gamma-D-Glu-L-Lys-D-Ala-D-Ala)-di-trans,octa-cis-undecaprenyl diphosphate = [GlcNAc-(1-&gt;4)-Mur2Ac(oyl-L-Ala-gamma-D-Glu-L-Lys-D-Ala-D-Ala)](n+1)-di-trans,octa-cis-undecaprenyl diphosphate + di-trans,octa-cis-undecaprenyl diphosphate + H(+)</text>
        <dbReference type="Rhea" id="RHEA:23708"/>
        <dbReference type="Rhea" id="RHEA-COMP:9602"/>
        <dbReference type="Rhea" id="RHEA-COMP:9603"/>
        <dbReference type="ChEBI" id="CHEBI:15378"/>
        <dbReference type="ChEBI" id="CHEBI:58405"/>
        <dbReference type="ChEBI" id="CHEBI:60033"/>
        <dbReference type="ChEBI" id="CHEBI:78435"/>
        <dbReference type="EC" id="2.4.99.28"/>
    </reaction>
</comment>
<evidence type="ECO:0000256" key="5">
    <source>
        <dbReference type="ARBA" id="ARBA00022960"/>
    </source>
</evidence>
<feature type="transmembrane region" description="Helical" evidence="17">
    <location>
        <begin position="296"/>
        <end position="322"/>
    </location>
</feature>
<feature type="transmembrane region" description="Helical" evidence="17">
    <location>
        <begin position="133"/>
        <end position="153"/>
    </location>
</feature>
<keyword evidence="2" id="KW-0328">Glycosyltransferase</keyword>
<keyword evidence="8 17" id="KW-0472">Membrane</keyword>
<dbReference type="PANTHER" id="PTHR30474:SF2">
    <property type="entry name" value="PEPTIDOGLYCAN GLYCOSYLTRANSFERASE FTSW-RELATED"/>
    <property type="match status" value="1"/>
</dbReference>
<feature type="transmembrane region" description="Helical" evidence="17">
    <location>
        <begin position="33"/>
        <end position="56"/>
    </location>
</feature>
<evidence type="ECO:0000313" key="18">
    <source>
        <dbReference type="EMBL" id="MCC2190931.1"/>
    </source>
</evidence>
<dbReference type="GO" id="GO:0051301">
    <property type="term" value="P:cell division"/>
    <property type="evidence" value="ECO:0007669"/>
    <property type="project" value="InterPro"/>
</dbReference>
<evidence type="ECO:0000256" key="15">
    <source>
        <dbReference type="ARBA" id="ARBA00049902"/>
    </source>
</evidence>
<dbReference type="RefSeq" id="WP_178047384.1">
    <property type="nucleotide sequence ID" value="NZ_JAJEPR010000032.1"/>
</dbReference>
<dbReference type="GO" id="GO:0008955">
    <property type="term" value="F:peptidoglycan glycosyltransferase activity"/>
    <property type="evidence" value="ECO:0007669"/>
    <property type="project" value="UniProtKB-EC"/>
</dbReference>
<feature type="transmembrane region" description="Helical" evidence="17">
    <location>
        <begin position="68"/>
        <end position="88"/>
    </location>
</feature>
<dbReference type="GO" id="GO:0008360">
    <property type="term" value="P:regulation of cell shape"/>
    <property type="evidence" value="ECO:0007669"/>
    <property type="project" value="UniProtKB-KW"/>
</dbReference>
<feature type="transmembrane region" description="Helical" evidence="17">
    <location>
        <begin position="371"/>
        <end position="393"/>
    </location>
</feature>
<keyword evidence="6" id="KW-0573">Peptidoglycan synthesis</keyword>
<evidence type="ECO:0000256" key="12">
    <source>
        <dbReference type="ARBA" id="ARBA00041185"/>
    </source>
</evidence>
<evidence type="ECO:0000256" key="14">
    <source>
        <dbReference type="ARBA" id="ARBA00044770"/>
    </source>
</evidence>
<accession>A0AAE3J7I1</accession>
<evidence type="ECO:0000256" key="4">
    <source>
        <dbReference type="ARBA" id="ARBA00022692"/>
    </source>
</evidence>
<dbReference type="Pfam" id="PF01098">
    <property type="entry name" value="FTSW_RODA_SPOVE"/>
    <property type="match status" value="1"/>
</dbReference>
<evidence type="ECO:0000256" key="16">
    <source>
        <dbReference type="ARBA" id="ARBA00049966"/>
    </source>
</evidence>
<comment type="caution">
    <text evidence="18">The sequence shown here is derived from an EMBL/GenBank/DDBJ whole genome shotgun (WGS) entry which is preliminary data.</text>
</comment>
<evidence type="ECO:0000256" key="7">
    <source>
        <dbReference type="ARBA" id="ARBA00022989"/>
    </source>
</evidence>
<dbReference type="GO" id="GO:0015648">
    <property type="term" value="F:lipid-linked peptidoglycan transporter activity"/>
    <property type="evidence" value="ECO:0007669"/>
    <property type="project" value="TreeGrafter"/>
</dbReference>
<dbReference type="AlphaFoldDB" id="A0AAE3J7I1"/>
<feature type="transmembrane region" description="Helical" evidence="17">
    <location>
        <begin position="165"/>
        <end position="181"/>
    </location>
</feature>
<feature type="transmembrane region" description="Helical" evidence="17">
    <location>
        <begin position="334"/>
        <end position="359"/>
    </location>
</feature>
<evidence type="ECO:0000256" key="11">
    <source>
        <dbReference type="ARBA" id="ARBA00038053"/>
    </source>
</evidence>
<feature type="transmembrane region" description="Helical" evidence="17">
    <location>
        <begin position="211"/>
        <end position="234"/>
    </location>
</feature>
<dbReference type="GO" id="GO:0005886">
    <property type="term" value="C:plasma membrane"/>
    <property type="evidence" value="ECO:0007669"/>
    <property type="project" value="TreeGrafter"/>
</dbReference>
<evidence type="ECO:0000256" key="10">
    <source>
        <dbReference type="ARBA" id="ARBA00033270"/>
    </source>
</evidence>
<feature type="transmembrane region" description="Helical" evidence="17">
    <location>
        <begin position="95"/>
        <end position="113"/>
    </location>
</feature>
<feature type="transmembrane region" description="Helical" evidence="17">
    <location>
        <begin position="187"/>
        <end position="204"/>
    </location>
</feature>
<keyword evidence="4 17" id="KW-0812">Transmembrane</keyword>
<keyword evidence="19" id="KW-1185">Reference proteome</keyword>
<dbReference type="InterPro" id="IPR001182">
    <property type="entry name" value="FtsW/RodA"/>
</dbReference>
<evidence type="ECO:0000256" key="17">
    <source>
        <dbReference type="SAM" id="Phobius"/>
    </source>
</evidence>
<evidence type="ECO:0000256" key="8">
    <source>
        <dbReference type="ARBA" id="ARBA00023136"/>
    </source>
</evidence>
<evidence type="ECO:0000313" key="19">
    <source>
        <dbReference type="Proteomes" id="UP001197875"/>
    </source>
</evidence>
<evidence type="ECO:0000256" key="2">
    <source>
        <dbReference type="ARBA" id="ARBA00022676"/>
    </source>
</evidence>
<comment type="subcellular location">
    <subcellularLocation>
        <location evidence="1">Membrane</location>
        <topology evidence="1">Multi-pass membrane protein</topology>
    </subcellularLocation>
</comment>
<dbReference type="GO" id="GO:0032153">
    <property type="term" value="C:cell division site"/>
    <property type="evidence" value="ECO:0007669"/>
    <property type="project" value="TreeGrafter"/>
</dbReference>
<keyword evidence="3" id="KW-0808">Transferase</keyword>
<dbReference type="EC" id="2.4.99.28" evidence="14"/>
<proteinExistence type="inferred from homology"/>
<evidence type="ECO:0000256" key="6">
    <source>
        <dbReference type="ARBA" id="ARBA00022984"/>
    </source>
</evidence>
<protein>
    <recommendedName>
        <fullName evidence="12">Probable peptidoglycan glycosyltransferase FtsW</fullName>
        <ecNumber evidence="14">2.4.99.28</ecNumber>
    </recommendedName>
    <alternativeName>
        <fullName evidence="13">Cell division protein FtsW</fullName>
    </alternativeName>
    <alternativeName>
        <fullName evidence="10">Cell wall polymerase</fullName>
    </alternativeName>
    <alternativeName>
        <fullName evidence="9">Peptidoglycan polymerase</fullName>
    </alternativeName>
</protein>